<dbReference type="PANTHER" id="PTHR33121">
    <property type="entry name" value="CYCLIC DI-GMP PHOSPHODIESTERASE PDEF"/>
    <property type="match status" value="1"/>
</dbReference>
<accession>A0A375I873</accession>
<dbReference type="InterPro" id="IPR001633">
    <property type="entry name" value="EAL_dom"/>
</dbReference>
<dbReference type="InterPro" id="IPR035919">
    <property type="entry name" value="EAL_sf"/>
</dbReference>
<feature type="domain" description="EAL" evidence="1">
    <location>
        <begin position="1"/>
        <end position="250"/>
    </location>
</feature>
<evidence type="ECO:0000313" key="3">
    <source>
        <dbReference type="Proteomes" id="UP000255505"/>
    </source>
</evidence>
<dbReference type="CDD" id="cd01948">
    <property type="entry name" value="EAL"/>
    <property type="match status" value="1"/>
</dbReference>
<dbReference type="PANTHER" id="PTHR33121:SF70">
    <property type="entry name" value="SIGNALING PROTEIN YKOW"/>
    <property type="match status" value="1"/>
</dbReference>
<protein>
    <recommendedName>
        <fullName evidence="1">EAL domain-containing protein</fullName>
    </recommendedName>
</protein>
<dbReference type="Gene3D" id="3.20.20.450">
    <property type="entry name" value="EAL domain"/>
    <property type="match status" value="1"/>
</dbReference>
<dbReference type="PROSITE" id="PS50883">
    <property type="entry name" value="EAL"/>
    <property type="match status" value="1"/>
</dbReference>
<reference evidence="2 3" key="1">
    <citation type="submission" date="2018-01" db="EMBL/GenBank/DDBJ databases">
        <authorList>
            <person name="Gaut B.S."/>
            <person name="Morton B.R."/>
            <person name="Clegg M.T."/>
            <person name="Duvall M.R."/>
        </authorList>
    </citation>
    <scope>NUCLEOTIDE SEQUENCE [LARGE SCALE GENOMIC DNA]</scope>
    <source>
        <strain evidence="2">Cupriavidus taiwanensis LMG 19425</strain>
    </source>
</reference>
<dbReference type="GO" id="GO:0071111">
    <property type="term" value="F:cyclic-guanylate-specific phosphodiesterase activity"/>
    <property type="evidence" value="ECO:0007669"/>
    <property type="project" value="InterPro"/>
</dbReference>
<dbReference type="SUPFAM" id="SSF141868">
    <property type="entry name" value="EAL domain-like"/>
    <property type="match status" value="1"/>
</dbReference>
<name>A0A375I873_9BURK</name>
<dbReference type="Pfam" id="PF00563">
    <property type="entry name" value="EAL"/>
    <property type="match status" value="1"/>
</dbReference>
<evidence type="ECO:0000259" key="1">
    <source>
        <dbReference type="PROSITE" id="PS50883"/>
    </source>
</evidence>
<dbReference type="InterPro" id="IPR050706">
    <property type="entry name" value="Cyclic-di-GMP_PDE-like"/>
</dbReference>
<sequence length="470" mass="51542">MAECRPIIGILPSICCIVNLHTGKVCKAEALIRWDHPVRGPIQPADFIAVAEESGLIIDIGRWVLTEALDQLSRWQMLIGKDFQISVNKSPVEFCAPSNGPESWSSVIERRNVPVGSLIIEITEGSLMEQNADVMDQLSRFQAAGIEVALDDFGTGSSSLSYLRRLDIDYIKIDQSFIRSLTRGPDDVALCRAIISMAHALRIRVIAEGVETGLQRDILVAAGGDLRARALFLGSSMNTGEGCADLPAMASAPLEHRMPRAHRQHDALGLRQVIVQRDRAFGQLARLEHLQDVLVHLDVRAVQEFRVVQHAERQAQLREQVGEHHVQALAVGQLHDRHVEFHVGGAGALPVAVVAAAQAGLHRLAQMLAGRMAGVGLGDGLAFDQPAHAIDVDDRRNARNRHRHTAVGLVLEQAFLGQHAEGLAQRVAGYLQAFAQRRFRQALPRLELAMHDALADLFCDPFGQILDVRC</sequence>
<dbReference type="AlphaFoldDB" id="A0A375I873"/>
<proteinExistence type="predicted"/>
<dbReference type="Proteomes" id="UP000255505">
    <property type="component" value="Unassembled WGS sequence"/>
</dbReference>
<dbReference type="SMART" id="SM00052">
    <property type="entry name" value="EAL"/>
    <property type="match status" value="1"/>
</dbReference>
<evidence type="ECO:0000313" key="2">
    <source>
        <dbReference type="EMBL" id="SPK70021.1"/>
    </source>
</evidence>
<gene>
    <name evidence="2" type="ORF">CT19425_U340027</name>
</gene>
<dbReference type="EMBL" id="OOEF01000028">
    <property type="protein sequence ID" value="SPK70021.1"/>
    <property type="molecule type" value="Genomic_DNA"/>
</dbReference>
<organism evidence="2 3">
    <name type="scientific">Cupriavidus taiwanensis</name>
    <dbReference type="NCBI Taxonomy" id="164546"/>
    <lineage>
        <taxon>Bacteria</taxon>
        <taxon>Pseudomonadati</taxon>
        <taxon>Pseudomonadota</taxon>
        <taxon>Betaproteobacteria</taxon>
        <taxon>Burkholderiales</taxon>
        <taxon>Burkholderiaceae</taxon>
        <taxon>Cupriavidus</taxon>
    </lineage>
</organism>